<feature type="region of interest" description="Disordered" evidence="1">
    <location>
        <begin position="1"/>
        <end position="30"/>
    </location>
</feature>
<organism evidence="3 4">
    <name type="scientific">Hibiscus syriacus</name>
    <name type="common">Rose of Sharon</name>
    <dbReference type="NCBI Taxonomy" id="106335"/>
    <lineage>
        <taxon>Eukaryota</taxon>
        <taxon>Viridiplantae</taxon>
        <taxon>Streptophyta</taxon>
        <taxon>Embryophyta</taxon>
        <taxon>Tracheophyta</taxon>
        <taxon>Spermatophyta</taxon>
        <taxon>Magnoliopsida</taxon>
        <taxon>eudicotyledons</taxon>
        <taxon>Gunneridae</taxon>
        <taxon>Pentapetalae</taxon>
        <taxon>rosids</taxon>
        <taxon>malvids</taxon>
        <taxon>Malvales</taxon>
        <taxon>Malvaceae</taxon>
        <taxon>Malvoideae</taxon>
        <taxon>Hibiscus</taxon>
    </lineage>
</organism>
<dbReference type="AlphaFoldDB" id="A0A6A3CSB2"/>
<dbReference type="EMBL" id="VEPZ02000162">
    <property type="protein sequence ID" value="KAE8732435.1"/>
    <property type="molecule type" value="Genomic_DNA"/>
</dbReference>
<feature type="domain" description="Myb-like" evidence="2">
    <location>
        <begin position="200"/>
        <end position="241"/>
    </location>
</feature>
<dbReference type="GO" id="GO:0051083">
    <property type="term" value="P:'de novo' cotranslational protein folding"/>
    <property type="evidence" value="ECO:0007669"/>
    <property type="project" value="InterPro"/>
</dbReference>
<dbReference type="InterPro" id="IPR009057">
    <property type="entry name" value="Homeodomain-like_sf"/>
</dbReference>
<dbReference type="GO" id="GO:0030544">
    <property type="term" value="F:Hsp70 protein binding"/>
    <property type="evidence" value="ECO:0007669"/>
    <property type="project" value="InterPro"/>
</dbReference>
<dbReference type="Gene3D" id="1.10.10.60">
    <property type="entry name" value="Homeodomain-like"/>
    <property type="match status" value="1"/>
</dbReference>
<proteinExistence type="predicted"/>
<dbReference type="PANTHER" id="PTHR43999:SF3">
    <property type="entry name" value="TRANSCRIPTION FACTOR MAMYB"/>
    <property type="match status" value="1"/>
</dbReference>
<keyword evidence="4" id="KW-1185">Reference proteome</keyword>
<dbReference type="GO" id="GO:0005829">
    <property type="term" value="C:cytosol"/>
    <property type="evidence" value="ECO:0007669"/>
    <property type="project" value="TreeGrafter"/>
</dbReference>
<evidence type="ECO:0000256" key="1">
    <source>
        <dbReference type="SAM" id="MobiDB-lite"/>
    </source>
</evidence>
<dbReference type="PANTHER" id="PTHR43999">
    <property type="entry name" value="DNAJ HOMOLOG SUBFAMILY C MEMBER 2"/>
    <property type="match status" value="1"/>
</dbReference>
<dbReference type="PROSITE" id="PS50090">
    <property type="entry name" value="MYB_LIKE"/>
    <property type="match status" value="1"/>
</dbReference>
<dbReference type="SMR" id="A0A6A3CSB2"/>
<dbReference type="FunFam" id="1.10.10.60:FF:000416">
    <property type="entry name" value="Myb family transcription factor"/>
    <property type="match status" value="1"/>
</dbReference>
<comment type="caution">
    <text evidence="3">The sequence shown here is derived from an EMBL/GenBank/DDBJ whole genome shotgun (WGS) entry which is preliminary data.</text>
</comment>
<evidence type="ECO:0000259" key="2">
    <source>
        <dbReference type="PROSITE" id="PS50090"/>
    </source>
</evidence>
<name>A0A6A3CSB2_HIBSY</name>
<dbReference type="GO" id="GO:0043022">
    <property type="term" value="F:ribosome binding"/>
    <property type="evidence" value="ECO:0007669"/>
    <property type="project" value="InterPro"/>
</dbReference>
<gene>
    <name evidence="3" type="ORF">F3Y22_tig00002169pilonHSYRG00056</name>
</gene>
<protein>
    <submittedName>
        <fullName evidence="3">Bifunctional inhibitor/lipid-transfer protein/seed storage 2S albumin superfamily protein</fullName>
    </submittedName>
</protein>
<dbReference type="CDD" id="cd00167">
    <property type="entry name" value="SANT"/>
    <property type="match status" value="1"/>
</dbReference>
<reference evidence="3" key="1">
    <citation type="submission" date="2019-09" db="EMBL/GenBank/DDBJ databases">
        <title>Draft genome information of white flower Hibiscus syriacus.</title>
        <authorList>
            <person name="Kim Y.-M."/>
        </authorList>
    </citation>
    <scope>NUCLEOTIDE SEQUENCE [LARGE SCALE GENOMIC DNA]</scope>
    <source>
        <strain evidence="3">YM2019G1</strain>
    </source>
</reference>
<dbReference type="InterPro" id="IPR044634">
    <property type="entry name" value="Zuotin/DnaJC2"/>
</dbReference>
<dbReference type="Proteomes" id="UP000436088">
    <property type="component" value="Unassembled WGS sequence"/>
</dbReference>
<feature type="region of interest" description="Disordered" evidence="1">
    <location>
        <begin position="82"/>
        <end position="130"/>
    </location>
</feature>
<dbReference type="InterPro" id="IPR001005">
    <property type="entry name" value="SANT/Myb"/>
</dbReference>
<dbReference type="SMART" id="SM00717">
    <property type="entry name" value="SANT"/>
    <property type="match status" value="1"/>
</dbReference>
<evidence type="ECO:0000313" key="4">
    <source>
        <dbReference type="Proteomes" id="UP000436088"/>
    </source>
</evidence>
<dbReference type="GO" id="GO:0006450">
    <property type="term" value="P:regulation of translational fidelity"/>
    <property type="evidence" value="ECO:0007669"/>
    <property type="project" value="InterPro"/>
</dbReference>
<sequence length="256" mass="28140">MRTPDPDFSSNHVINPLLHPKKRSHKNPQNSCFSFPSQSIPFFSIDYEPFKSILFWLSLSLLIGPFAPPSLTGGDIRVGVGPIIPDPIDQEPQPEPEYKKKSSHRRSKADKVDEPSGNRASLAEDANGFPNLKVKSKDSIGLSKKEDLGNNSDGGEKEWSEADMEMLKKQMAKNPEAVDTRINDEGHGNQDSSSCGAVVWNSLEDIALLNALKAFPKDVAMRWEKIAAAVPGKSKAACIKRVAELKKDFRSSKAAN</sequence>
<accession>A0A6A3CSB2</accession>
<dbReference type="SUPFAM" id="SSF46689">
    <property type="entry name" value="Homeodomain-like"/>
    <property type="match status" value="1"/>
</dbReference>
<evidence type="ECO:0000313" key="3">
    <source>
        <dbReference type="EMBL" id="KAE8732435.1"/>
    </source>
</evidence>